<gene>
    <name evidence="1" type="ORF">THRCLA_20202</name>
</gene>
<organism evidence="1 2">
    <name type="scientific">Thraustotheca clavata</name>
    <dbReference type="NCBI Taxonomy" id="74557"/>
    <lineage>
        <taxon>Eukaryota</taxon>
        <taxon>Sar</taxon>
        <taxon>Stramenopiles</taxon>
        <taxon>Oomycota</taxon>
        <taxon>Saprolegniomycetes</taxon>
        <taxon>Saprolegniales</taxon>
        <taxon>Achlyaceae</taxon>
        <taxon>Thraustotheca</taxon>
    </lineage>
</organism>
<protein>
    <submittedName>
        <fullName evidence="1">Uncharacterized protein</fullName>
    </submittedName>
</protein>
<evidence type="ECO:0000313" key="2">
    <source>
        <dbReference type="Proteomes" id="UP000243217"/>
    </source>
</evidence>
<proteinExistence type="predicted"/>
<keyword evidence="2" id="KW-1185">Reference proteome</keyword>
<reference evidence="1 2" key="1">
    <citation type="journal article" date="2014" name="Genome Biol. Evol.">
        <title>The secreted proteins of Achlya hypogyna and Thraustotheca clavata identify the ancestral oomycete secretome and reveal gene acquisitions by horizontal gene transfer.</title>
        <authorList>
            <person name="Misner I."/>
            <person name="Blouin N."/>
            <person name="Leonard G."/>
            <person name="Richards T.A."/>
            <person name="Lane C.E."/>
        </authorList>
    </citation>
    <scope>NUCLEOTIDE SEQUENCE [LARGE SCALE GENOMIC DNA]</scope>
    <source>
        <strain evidence="1 2">ATCC 34112</strain>
    </source>
</reference>
<dbReference type="AlphaFoldDB" id="A0A1W0AA56"/>
<comment type="caution">
    <text evidence="1">The sequence shown here is derived from an EMBL/GenBank/DDBJ whole genome shotgun (WGS) entry which is preliminary data.</text>
</comment>
<accession>A0A1W0AA56</accession>
<dbReference type="EMBL" id="JNBS01000266">
    <property type="protein sequence ID" value="OQS07192.1"/>
    <property type="molecule type" value="Genomic_DNA"/>
</dbReference>
<name>A0A1W0AA56_9STRA</name>
<sequence>MQFHYYSNGGMVPGWQVSMENVHFDSFDDCMGNIHDILLQTAANPINTYTDGTSNYSSKTYSGNIKIGDSYASINLTLPFALAGNYNNCTQIGH</sequence>
<evidence type="ECO:0000313" key="1">
    <source>
        <dbReference type="EMBL" id="OQS07192.1"/>
    </source>
</evidence>
<dbReference type="OrthoDB" id="10663077at2759"/>
<dbReference type="Proteomes" id="UP000243217">
    <property type="component" value="Unassembled WGS sequence"/>
</dbReference>